<dbReference type="EMBL" id="JABBHF010000002">
    <property type="protein sequence ID" value="NMH86736.1"/>
    <property type="molecule type" value="Genomic_DNA"/>
</dbReference>
<dbReference type="Gene3D" id="3.40.630.30">
    <property type="match status" value="1"/>
</dbReference>
<evidence type="ECO:0000313" key="3">
    <source>
        <dbReference type="Proteomes" id="UP000746690"/>
    </source>
</evidence>
<dbReference type="Pfam" id="PF00583">
    <property type="entry name" value="Acetyltransf_1"/>
    <property type="match status" value="1"/>
</dbReference>
<dbReference type="InterPro" id="IPR000182">
    <property type="entry name" value="GNAT_dom"/>
</dbReference>
<dbReference type="Proteomes" id="UP000746690">
    <property type="component" value="Unassembled WGS sequence"/>
</dbReference>
<reference evidence="2 3" key="1">
    <citation type="submission" date="2020-04" db="EMBL/GenBank/DDBJ databases">
        <title>A Flavivirga sp. nov.</title>
        <authorList>
            <person name="Sun X."/>
        </authorList>
    </citation>
    <scope>NUCLEOTIDE SEQUENCE [LARGE SCALE GENOMIC DNA]</scope>
    <source>
        <strain evidence="2 3">Y03</strain>
    </source>
</reference>
<keyword evidence="3" id="KW-1185">Reference proteome</keyword>
<evidence type="ECO:0000313" key="2">
    <source>
        <dbReference type="EMBL" id="NMH86736.1"/>
    </source>
</evidence>
<evidence type="ECO:0000259" key="1">
    <source>
        <dbReference type="PROSITE" id="PS51186"/>
    </source>
</evidence>
<organism evidence="2 3">
    <name type="scientific">Flavivirga algicola</name>
    <dbReference type="NCBI Taxonomy" id="2729136"/>
    <lineage>
        <taxon>Bacteria</taxon>
        <taxon>Pseudomonadati</taxon>
        <taxon>Bacteroidota</taxon>
        <taxon>Flavobacteriia</taxon>
        <taxon>Flavobacteriales</taxon>
        <taxon>Flavobacteriaceae</taxon>
        <taxon>Flavivirga</taxon>
    </lineage>
</organism>
<name>A0ABX1RU85_9FLAO</name>
<dbReference type="PROSITE" id="PS51186">
    <property type="entry name" value="GNAT"/>
    <property type="match status" value="1"/>
</dbReference>
<comment type="caution">
    <text evidence="2">The sequence shown here is derived from an EMBL/GenBank/DDBJ whole genome shotgun (WGS) entry which is preliminary data.</text>
</comment>
<dbReference type="InterPro" id="IPR016181">
    <property type="entry name" value="Acyl_CoA_acyltransferase"/>
</dbReference>
<accession>A0ABX1RU85</accession>
<dbReference type="CDD" id="cd04301">
    <property type="entry name" value="NAT_SF"/>
    <property type="match status" value="1"/>
</dbReference>
<gene>
    <name evidence="2" type="ORF">HHX25_04415</name>
</gene>
<dbReference type="InterPro" id="IPR025685">
    <property type="entry name" value="YoaP-like_dom"/>
</dbReference>
<dbReference type="RefSeq" id="WP_169670561.1">
    <property type="nucleotide sequence ID" value="NZ_JABBHF010000002.1"/>
</dbReference>
<proteinExistence type="predicted"/>
<feature type="domain" description="N-acetyltransferase" evidence="1">
    <location>
        <begin position="1"/>
        <end position="153"/>
    </location>
</feature>
<sequence>MKQLINLTSENISTEHICCAISDKKCADSYQGKKDWLTKEFNNGYVFRRIDERAKVFIEYGPAEHAWIPIKAENYININCLWVSGKYKNSGYGKALLETAIEDAKNQNRDGLVTVVGTKKFHFMSDTKWLLHQGFEEVEKISSGFSLLAKKINPKASSPTFNTSVKSGECPEKNGLVVYYSNRCPFAEFHSKNSLIETAKNRNLPLKIIKLESMEQAQKAPSPATIFSLFYNGKFITTDLSICMDSRYDKVMEKTLKSNTRII</sequence>
<dbReference type="Pfam" id="PF14268">
    <property type="entry name" value="YoaP"/>
    <property type="match status" value="1"/>
</dbReference>
<dbReference type="SUPFAM" id="SSF55729">
    <property type="entry name" value="Acyl-CoA N-acyltransferases (Nat)"/>
    <property type="match status" value="1"/>
</dbReference>
<protein>
    <submittedName>
        <fullName evidence="2">GNAT family N-acetyltransferase</fullName>
    </submittedName>
</protein>